<feature type="transmembrane region" description="Helical" evidence="1">
    <location>
        <begin position="86"/>
        <end position="104"/>
    </location>
</feature>
<sequence>MGVSRGQLGWYVFLLTAAEVVLVLIYQVGQQATWALLGFVGTYGSLRLVFRQSLPGRWRTWWPQVGLVVGPLFLAGYGVPHWGDRVALMGGLVVIGVHLLPYRVRLLPLAVVVNGVWGLFSPLYPLSIFLVANLILQVIGGLIYLRGNPSRQIFE</sequence>
<organism evidence="2 3">
    <name type="scientific">Candidatus Levilactobacillus faecigallinarum</name>
    <dbReference type="NCBI Taxonomy" id="2838638"/>
    <lineage>
        <taxon>Bacteria</taxon>
        <taxon>Bacillati</taxon>
        <taxon>Bacillota</taxon>
        <taxon>Bacilli</taxon>
        <taxon>Lactobacillales</taxon>
        <taxon>Lactobacillaceae</taxon>
        <taxon>Levilactobacillus</taxon>
    </lineage>
</organism>
<gene>
    <name evidence="2" type="ORF">H9875_00675</name>
</gene>
<reference evidence="2" key="2">
    <citation type="submission" date="2021-04" db="EMBL/GenBank/DDBJ databases">
        <authorList>
            <person name="Gilroy R."/>
        </authorList>
    </citation>
    <scope>NUCLEOTIDE SEQUENCE</scope>
    <source>
        <strain evidence="2">CHK173-259</strain>
    </source>
</reference>
<feature type="transmembrane region" description="Helical" evidence="1">
    <location>
        <begin position="6"/>
        <end position="25"/>
    </location>
</feature>
<proteinExistence type="predicted"/>
<keyword evidence="1" id="KW-0472">Membrane</keyword>
<dbReference type="Proteomes" id="UP000886822">
    <property type="component" value="Unassembled WGS sequence"/>
</dbReference>
<dbReference type="AlphaFoldDB" id="A0A9D1U573"/>
<reference evidence="2" key="1">
    <citation type="journal article" date="2021" name="PeerJ">
        <title>Extensive microbial diversity within the chicken gut microbiome revealed by metagenomics and culture.</title>
        <authorList>
            <person name="Gilroy R."/>
            <person name="Ravi A."/>
            <person name="Getino M."/>
            <person name="Pursley I."/>
            <person name="Horton D.L."/>
            <person name="Alikhan N.F."/>
            <person name="Baker D."/>
            <person name="Gharbi K."/>
            <person name="Hall N."/>
            <person name="Watson M."/>
            <person name="Adriaenssens E.M."/>
            <person name="Foster-Nyarko E."/>
            <person name="Jarju S."/>
            <person name="Secka A."/>
            <person name="Antonio M."/>
            <person name="Oren A."/>
            <person name="Chaudhuri R.R."/>
            <person name="La Ragione R."/>
            <person name="Hildebrand F."/>
            <person name="Pallen M.J."/>
        </authorList>
    </citation>
    <scope>NUCLEOTIDE SEQUENCE</scope>
    <source>
        <strain evidence="2">CHK173-259</strain>
    </source>
</reference>
<evidence type="ECO:0000313" key="3">
    <source>
        <dbReference type="Proteomes" id="UP000886822"/>
    </source>
</evidence>
<evidence type="ECO:0000256" key="1">
    <source>
        <dbReference type="SAM" id="Phobius"/>
    </source>
</evidence>
<feature type="transmembrane region" description="Helical" evidence="1">
    <location>
        <begin position="61"/>
        <end position="79"/>
    </location>
</feature>
<keyword evidence="1" id="KW-0812">Transmembrane</keyword>
<dbReference type="EMBL" id="DXGJ01000007">
    <property type="protein sequence ID" value="HIW71114.1"/>
    <property type="molecule type" value="Genomic_DNA"/>
</dbReference>
<name>A0A9D1U573_9LACO</name>
<evidence type="ECO:0000313" key="2">
    <source>
        <dbReference type="EMBL" id="HIW71114.1"/>
    </source>
</evidence>
<comment type="caution">
    <text evidence="2">The sequence shown here is derived from an EMBL/GenBank/DDBJ whole genome shotgun (WGS) entry which is preliminary data.</text>
</comment>
<keyword evidence="1" id="KW-1133">Transmembrane helix</keyword>
<feature type="transmembrane region" description="Helical" evidence="1">
    <location>
        <begin position="124"/>
        <end position="145"/>
    </location>
</feature>
<protein>
    <submittedName>
        <fullName evidence="2">Uncharacterized protein</fullName>
    </submittedName>
</protein>
<accession>A0A9D1U573</accession>